<proteinExistence type="predicted"/>
<gene>
    <name evidence="1" type="ORF">LCGC14_1742750</name>
</gene>
<dbReference type="EMBL" id="LAZR01015964">
    <property type="protein sequence ID" value="KKM06558.1"/>
    <property type="molecule type" value="Genomic_DNA"/>
</dbReference>
<name>A0A0F9K5U3_9ZZZZ</name>
<protein>
    <submittedName>
        <fullName evidence="1">Uncharacterized protein</fullName>
    </submittedName>
</protein>
<dbReference type="AlphaFoldDB" id="A0A0F9K5U3"/>
<evidence type="ECO:0000313" key="1">
    <source>
        <dbReference type="EMBL" id="KKM06558.1"/>
    </source>
</evidence>
<reference evidence="1" key="1">
    <citation type="journal article" date="2015" name="Nature">
        <title>Complex archaea that bridge the gap between prokaryotes and eukaryotes.</title>
        <authorList>
            <person name="Spang A."/>
            <person name="Saw J.H."/>
            <person name="Jorgensen S.L."/>
            <person name="Zaremba-Niedzwiedzka K."/>
            <person name="Martijn J."/>
            <person name="Lind A.E."/>
            <person name="van Eijk R."/>
            <person name="Schleper C."/>
            <person name="Guy L."/>
            <person name="Ettema T.J."/>
        </authorList>
    </citation>
    <scope>NUCLEOTIDE SEQUENCE</scope>
</reference>
<organism evidence="1">
    <name type="scientific">marine sediment metagenome</name>
    <dbReference type="NCBI Taxonomy" id="412755"/>
    <lineage>
        <taxon>unclassified sequences</taxon>
        <taxon>metagenomes</taxon>
        <taxon>ecological metagenomes</taxon>
    </lineage>
</organism>
<comment type="caution">
    <text evidence="1">The sequence shown here is derived from an EMBL/GenBank/DDBJ whole genome shotgun (WGS) entry which is preliminary data.</text>
</comment>
<accession>A0A0F9K5U3</accession>
<sequence length="77" mass="9261">MNKTINLPLFQMPDGSVVDLHRVWNVEPIRRWIEGKDYFKVNYGEGMHDTFEGEEKWLRIERENLIDNWNKVVGISR</sequence>